<dbReference type="Pfam" id="PF00270">
    <property type="entry name" value="DEAD"/>
    <property type="match status" value="1"/>
</dbReference>
<evidence type="ECO:0000256" key="1">
    <source>
        <dbReference type="ARBA" id="ARBA00010132"/>
    </source>
</evidence>
<dbReference type="InterPro" id="IPR000629">
    <property type="entry name" value="RNA-helicase_DEAD-box_CS"/>
</dbReference>
<sequence length="866" mass="89977">MAEVTGFTVGGFGVGRGRGIKAAVAPASTRQPGVAAGPSTESNNGWGTNATSTDASGWGAGGCADSGQTDPGWDTSNGSAADSGWNNNGFGDNNNGASSTGAAPAATDVWQEDSGWSEEPSSNTYSSGGGYGGGGSSYGGGGGRSGGGGSRACFKCNQEGHMSRDCPNADSGGGGGRGRGCFKCGEEGHMSRDCPKADSSGGGRGRGCFKCGEEGHMGRDCPNPGSSGGGGGGNRACFKCGEEGHMSRDCPNPGSGGGGGGGSRACFKCGEEGHMSRDCPNPGSGGGGGGGGGRGCFKCGQDGHMSRDCPTASGDDRPKRGCFKCGEDGHISRDCPNADSSGDGADRPKGCFKCQQEGHMAKDCTNEPVPRMGADGKPMEAPYVPPSLPTDEDTLFSTISTGINFAKYDTIPVEVSDKQFTTPFSSFEEMGLCDLLLQNLRRARYAKPTPVQKYAVKIVLSGRDLMACAQTGSGKTAAFMLPILHSLLSDSALENPSFQSVQTPQAVILSPTRELAIQIAQDAHKYAYDSILKTVLIYGGTSVQHQLAQLSRGCHILVATTGRLKDFVEKGKVSFENLRFLVLDEADRMLDMGFEPDVRALVGHPTMPQRGLRRTLMFSATFPEAIQMLAREFLDNSIFLKVGILGGANSDVKQQVFQVTQFEKRQKLLDILGEEGSDRVMVFVEKKKTADFLAAFLSQKGLKTTSIHGDRYQRQREEALQEFRRGTCPVIVATAVAARGLDIKDVRHVVNYDLPQSIDEYVHRVGRTGRVGNLGKATSFYDSEANGALAGALVKILSESQQEVPEWLENEAKYGGGGGGGGGGGSSFGGGGSSGGGSRGFGGGNDQWGGSGGTSQQAEAAEENWG</sequence>
<dbReference type="PROSITE" id="PS50158">
    <property type="entry name" value="ZF_CCHC"/>
    <property type="match status" value="8"/>
</dbReference>
<feature type="region of interest" description="Disordered" evidence="10">
    <location>
        <begin position="811"/>
        <end position="866"/>
    </location>
</feature>
<comment type="catalytic activity">
    <reaction evidence="7">
        <text>ATP + H2O = ADP + phosphate + H(+)</text>
        <dbReference type="Rhea" id="RHEA:13065"/>
        <dbReference type="ChEBI" id="CHEBI:15377"/>
        <dbReference type="ChEBI" id="CHEBI:15378"/>
        <dbReference type="ChEBI" id="CHEBI:30616"/>
        <dbReference type="ChEBI" id="CHEBI:43474"/>
        <dbReference type="ChEBI" id="CHEBI:456216"/>
        <dbReference type="EC" id="3.6.4.13"/>
    </reaction>
</comment>
<evidence type="ECO:0000256" key="2">
    <source>
        <dbReference type="ARBA" id="ARBA00012552"/>
    </source>
</evidence>
<feature type="compositionally biased region" description="Gly residues" evidence="10">
    <location>
        <begin position="814"/>
        <end position="853"/>
    </location>
</feature>
<dbReference type="Pfam" id="PF00271">
    <property type="entry name" value="Helicase_C"/>
    <property type="match status" value="1"/>
</dbReference>
<evidence type="ECO:0000256" key="7">
    <source>
        <dbReference type="ARBA" id="ARBA00047984"/>
    </source>
</evidence>
<feature type="domain" description="DEAD-box RNA helicase Q" evidence="14">
    <location>
        <begin position="425"/>
        <end position="453"/>
    </location>
</feature>
<feature type="domain" description="CCHC-type" evidence="11">
    <location>
        <begin position="208"/>
        <end position="223"/>
    </location>
</feature>
<organism evidence="15">
    <name type="scientific">Amblyomma parvum</name>
    <name type="common">South American tick</name>
    <dbReference type="NCBI Taxonomy" id="251391"/>
    <lineage>
        <taxon>Eukaryota</taxon>
        <taxon>Metazoa</taxon>
        <taxon>Ecdysozoa</taxon>
        <taxon>Arthropoda</taxon>
        <taxon>Chelicerata</taxon>
        <taxon>Arachnida</taxon>
        <taxon>Acari</taxon>
        <taxon>Parasitiformes</taxon>
        <taxon>Ixodida</taxon>
        <taxon>Ixodoidea</taxon>
        <taxon>Ixodidae</taxon>
        <taxon>Amblyomminae</taxon>
        <taxon>Amblyomma</taxon>
    </lineage>
</organism>
<dbReference type="CDD" id="cd18787">
    <property type="entry name" value="SF2_C_DEAD"/>
    <property type="match status" value="1"/>
</dbReference>
<feature type="domain" description="CCHC-type" evidence="11">
    <location>
        <begin position="237"/>
        <end position="252"/>
    </location>
</feature>
<feature type="domain" description="CCHC-type" evidence="11">
    <location>
        <begin position="322"/>
        <end position="337"/>
    </location>
</feature>
<keyword evidence="8" id="KW-0863">Zinc-finger</keyword>
<dbReference type="SMART" id="SM00490">
    <property type="entry name" value="HELICc"/>
    <property type="match status" value="1"/>
</dbReference>
<keyword evidence="5 15" id="KW-0347">Helicase</keyword>
<dbReference type="PANTHER" id="PTHR47958">
    <property type="entry name" value="ATP-DEPENDENT RNA HELICASE DBP3"/>
    <property type="match status" value="1"/>
</dbReference>
<dbReference type="AlphaFoldDB" id="A0A023FVH8"/>
<evidence type="ECO:0000256" key="5">
    <source>
        <dbReference type="ARBA" id="ARBA00022806"/>
    </source>
</evidence>
<dbReference type="EC" id="3.6.4.13" evidence="2"/>
<evidence type="ECO:0000259" key="13">
    <source>
        <dbReference type="PROSITE" id="PS51194"/>
    </source>
</evidence>
<dbReference type="SMART" id="SM00343">
    <property type="entry name" value="ZnF_C2HC"/>
    <property type="match status" value="8"/>
</dbReference>
<evidence type="ECO:0000259" key="12">
    <source>
        <dbReference type="PROSITE" id="PS51192"/>
    </source>
</evidence>
<evidence type="ECO:0000313" key="15">
    <source>
        <dbReference type="EMBL" id="JAC24720.1"/>
    </source>
</evidence>
<dbReference type="Gene3D" id="4.10.60.10">
    <property type="entry name" value="Zinc finger, CCHC-type"/>
    <property type="match status" value="8"/>
</dbReference>
<dbReference type="GO" id="GO:0016787">
    <property type="term" value="F:hydrolase activity"/>
    <property type="evidence" value="ECO:0007669"/>
    <property type="project" value="UniProtKB-KW"/>
</dbReference>
<dbReference type="FunFam" id="3.40.50.300:FF:000397">
    <property type="entry name" value="Probable ATP-dependent RNA helicase DDX4"/>
    <property type="match status" value="1"/>
</dbReference>
<feature type="domain" description="CCHC-type" evidence="11">
    <location>
        <begin position="266"/>
        <end position="281"/>
    </location>
</feature>
<feature type="region of interest" description="Disordered" evidence="10">
    <location>
        <begin position="23"/>
        <end position="131"/>
    </location>
</feature>
<dbReference type="PROSITE" id="PS00039">
    <property type="entry name" value="DEAD_ATP_HELICASE"/>
    <property type="match status" value="1"/>
</dbReference>
<feature type="domain" description="CCHC-type" evidence="11">
    <location>
        <begin position="351"/>
        <end position="366"/>
    </location>
</feature>
<evidence type="ECO:0000256" key="6">
    <source>
        <dbReference type="ARBA" id="ARBA00022840"/>
    </source>
</evidence>
<feature type="compositionally biased region" description="Polar residues" evidence="10">
    <location>
        <begin position="66"/>
        <end position="80"/>
    </location>
</feature>
<dbReference type="SUPFAM" id="SSF57756">
    <property type="entry name" value="Retrovirus zinc finger-like domains"/>
    <property type="match status" value="5"/>
</dbReference>
<dbReference type="InterPro" id="IPR011545">
    <property type="entry name" value="DEAD/DEAH_box_helicase_dom"/>
</dbReference>
<reference evidence="15" key="1">
    <citation type="submission" date="2014-03" db="EMBL/GenBank/DDBJ databases">
        <title>The sialotranscriptome of Amblyomma triste, Amblyomma parvum and Amblyomma cajennense ticks, uncovered by 454-based RNA-seq.</title>
        <authorList>
            <person name="Garcia G.R."/>
            <person name="Gardinassi L.G."/>
            <person name="Ribeiro J.M."/>
            <person name="Anatrielo E."/>
            <person name="Ferreira B.R."/>
            <person name="Moreira H.N."/>
            <person name="Mafra C."/>
            <person name="Olegario M.M."/>
            <person name="Szabo P.J."/>
            <person name="Miranda-Santos I.K."/>
            <person name="Maruyama S.R."/>
        </authorList>
    </citation>
    <scope>NUCLEOTIDE SEQUENCE</scope>
    <source>
        <strain evidence="15">Araguapaz</strain>
        <tissue evidence="15">Salivary glands</tissue>
    </source>
</reference>
<protein>
    <recommendedName>
        <fullName evidence="2">RNA helicase</fullName>
        <ecNumber evidence="2">3.6.4.13</ecNumber>
    </recommendedName>
</protein>
<dbReference type="PROSITE" id="PS51192">
    <property type="entry name" value="HELICASE_ATP_BIND_1"/>
    <property type="match status" value="1"/>
</dbReference>
<feature type="domain" description="CCHC-type" evidence="11">
    <location>
        <begin position="153"/>
        <end position="168"/>
    </location>
</feature>
<dbReference type="FunFam" id="4.10.60.10:FF:000131">
    <property type="entry name" value="ATP-dependent DNA helicase PIF1"/>
    <property type="match status" value="1"/>
</dbReference>
<feature type="compositionally biased region" description="Low complexity" evidence="10">
    <location>
        <begin position="84"/>
        <end position="108"/>
    </location>
</feature>
<evidence type="ECO:0000256" key="3">
    <source>
        <dbReference type="ARBA" id="ARBA00022741"/>
    </source>
</evidence>
<dbReference type="Pfam" id="PF00098">
    <property type="entry name" value="zf-CCHC"/>
    <property type="match status" value="8"/>
</dbReference>
<evidence type="ECO:0000256" key="9">
    <source>
        <dbReference type="PROSITE-ProRule" id="PRU00552"/>
    </source>
</evidence>
<dbReference type="FunFam" id="3.40.50.300:FF:000008">
    <property type="entry name" value="ATP-dependent RNA helicase RhlB"/>
    <property type="match status" value="1"/>
</dbReference>
<dbReference type="PROSITE" id="PS51195">
    <property type="entry name" value="Q_MOTIF"/>
    <property type="match status" value="1"/>
</dbReference>
<dbReference type="InterPro" id="IPR036875">
    <property type="entry name" value="Znf_CCHC_sf"/>
</dbReference>
<evidence type="ECO:0000259" key="11">
    <source>
        <dbReference type="PROSITE" id="PS50158"/>
    </source>
</evidence>
<feature type="domain" description="CCHC-type" evidence="11">
    <location>
        <begin position="181"/>
        <end position="196"/>
    </location>
</feature>
<evidence type="ECO:0000256" key="10">
    <source>
        <dbReference type="SAM" id="MobiDB-lite"/>
    </source>
</evidence>
<evidence type="ECO:0000256" key="8">
    <source>
        <dbReference type="PROSITE-ProRule" id="PRU00047"/>
    </source>
</evidence>
<dbReference type="InterPro" id="IPR027417">
    <property type="entry name" value="P-loop_NTPase"/>
</dbReference>
<evidence type="ECO:0000259" key="14">
    <source>
        <dbReference type="PROSITE" id="PS51195"/>
    </source>
</evidence>
<accession>A0A023FVH8</accession>
<evidence type="ECO:0000256" key="4">
    <source>
        <dbReference type="ARBA" id="ARBA00022801"/>
    </source>
</evidence>
<dbReference type="GO" id="GO:0008270">
    <property type="term" value="F:zinc ion binding"/>
    <property type="evidence" value="ECO:0007669"/>
    <property type="project" value="UniProtKB-KW"/>
</dbReference>
<feature type="domain" description="Helicase C-terminal" evidence="13">
    <location>
        <begin position="664"/>
        <end position="812"/>
    </location>
</feature>
<dbReference type="GO" id="GO:0005524">
    <property type="term" value="F:ATP binding"/>
    <property type="evidence" value="ECO:0007669"/>
    <property type="project" value="UniProtKB-KW"/>
</dbReference>
<dbReference type="InterPro" id="IPR001878">
    <property type="entry name" value="Znf_CCHC"/>
</dbReference>
<dbReference type="InterPro" id="IPR001650">
    <property type="entry name" value="Helicase_C-like"/>
</dbReference>
<proteinExistence type="evidence at transcript level"/>
<dbReference type="GO" id="GO:0003724">
    <property type="term" value="F:RNA helicase activity"/>
    <property type="evidence" value="ECO:0007669"/>
    <property type="project" value="UniProtKB-EC"/>
</dbReference>
<dbReference type="EMBL" id="GBBL01002600">
    <property type="protein sequence ID" value="JAC24720.1"/>
    <property type="molecule type" value="mRNA"/>
</dbReference>
<keyword evidence="3" id="KW-0547">Nucleotide-binding</keyword>
<dbReference type="InterPro" id="IPR014001">
    <property type="entry name" value="Helicase_ATP-bd"/>
</dbReference>
<keyword evidence="4" id="KW-0378">Hydrolase</keyword>
<dbReference type="InterPro" id="IPR014014">
    <property type="entry name" value="RNA_helicase_DEAD_Q_motif"/>
</dbReference>
<feature type="short sequence motif" description="Q motif" evidence="9">
    <location>
        <begin position="425"/>
        <end position="453"/>
    </location>
</feature>
<keyword evidence="8" id="KW-0479">Metal-binding</keyword>
<dbReference type="SUPFAM" id="SSF52540">
    <property type="entry name" value="P-loop containing nucleoside triphosphate hydrolases"/>
    <property type="match status" value="1"/>
</dbReference>
<dbReference type="PROSITE" id="PS51194">
    <property type="entry name" value="HELICASE_CTER"/>
    <property type="match status" value="1"/>
</dbReference>
<feature type="domain" description="Helicase ATP-binding" evidence="12">
    <location>
        <begin position="456"/>
        <end position="640"/>
    </location>
</feature>
<dbReference type="SMART" id="SM00487">
    <property type="entry name" value="DEXDc"/>
    <property type="match status" value="1"/>
</dbReference>
<name>A0A023FVH8_AMBPA</name>
<comment type="similarity">
    <text evidence="1">Belongs to the DEAD box helicase family. DDX4/VASA subfamily.</text>
</comment>
<feature type="compositionally biased region" description="Polar residues" evidence="10">
    <location>
        <begin position="39"/>
        <end position="55"/>
    </location>
</feature>
<keyword evidence="8" id="KW-0862">Zinc</keyword>
<dbReference type="GO" id="GO:0003676">
    <property type="term" value="F:nucleic acid binding"/>
    <property type="evidence" value="ECO:0007669"/>
    <property type="project" value="InterPro"/>
</dbReference>
<keyword evidence="6" id="KW-0067">ATP-binding</keyword>
<dbReference type="Gene3D" id="3.40.50.300">
    <property type="entry name" value="P-loop containing nucleotide triphosphate hydrolases"/>
    <property type="match status" value="2"/>
</dbReference>
<feature type="domain" description="CCHC-type" evidence="11">
    <location>
        <begin position="296"/>
        <end position="310"/>
    </location>
</feature>